<dbReference type="PANTHER" id="PTHR37481:SF1">
    <property type="entry name" value="LIPOPOLYSACCHARIDE EXPORT SYSTEM PROTEIN LPTC"/>
    <property type="match status" value="1"/>
</dbReference>
<gene>
    <name evidence="7" type="ORF">HMPREF0908_1428</name>
</gene>
<dbReference type="eggNOG" id="COG3117">
    <property type="taxonomic scope" value="Bacteria"/>
</dbReference>
<dbReference type="HOGENOM" id="CLU_125963_0_0_9"/>
<dbReference type="GO" id="GO:0030288">
    <property type="term" value="C:outer membrane-bounded periplasmic space"/>
    <property type="evidence" value="ECO:0007669"/>
    <property type="project" value="TreeGrafter"/>
</dbReference>
<evidence type="ECO:0008006" key="9">
    <source>
        <dbReference type="Google" id="ProtNLM"/>
    </source>
</evidence>
<dbReference type="Pfam" id="PF06835">
    <property type="entry name" value="LptC"/>
    <property type="match status" value="1"/>
</dbReference>
<proteinExistence type="predicted"/>
<keyword evidence="6" id="KW-0732">Signal</keyword>
<keyword evidence="8" id="KW-1185">Reference proteome</keyword>
<dbReference type="STRING" id="638302.HMPREF0908_1428"/>
<accession>C4V4I4</accession>
<feature type="chain" id="PRO_5038922270" description="LPS export ABC transporter periplasmic protein LptC" evidence="6">
    <location>
        <begin position="23"/>
        <end position="182"/>
    </location>
</feature>
<evidence type="ECO:0000256" key="3">
    <source>
        <dbReference type="ARBA" id="ARBA00022692"/>
    </source>
</evidence>
<evidence type="ECO:0000256" key="1">
    <source>
        <dbReference type="ARBA" id="ARBA00022475"/>
    </source>
</evidence>
<evidence type="ECO:0000256" key="2">
    <source>
        <dbReference type="ARBA" id="ARBA00022519"/>
    </source>
</evidence>
<keyword evidence="4" id="KW-1133">Transmembrane helix</keyword>
<evidence type="ECO:0000313" key="7">
    <source>
        <dbReference type="EMBL" id="EEQ48448.1"/>
    </source>
</evidence>
<dbReference type="AlphaFoldDB" id="C4V4I4"/>
<keyword evidence="5" id="KW-0472">Membrane</keyword>
<dbReference type="NCBIfam" id="TIGR04409">
    <property type="entry name" value="LptC_YrbK"/>
    <property type="match status" value="1"/>
</dbReference>
<reference evidence="7 8" key="1">
    <citation type="submission" date="2009-04" db="EMBL/GenBank/DDBJ databases">
        <authorList>
            <person name="Qin X."/>
            <person name="Bachman B."/>
            <person name="Battles P."/>
            <person name="Bell A."/>
            <person name="Bess C."/>
            <person name="Bickham C."/>
            <person name="Chaboub L."/>
            <person name="Chen D."/>
            <person name="Coyle M."/>
            <person name="Deiros D.R."/>
            <person name="Dinh H."/>
            <person name="Forbes L."/>
            <person name="Fowler G."/>
            <person name="Francisco L."/>
            <person name="Fu Q."/>
            <person name="Gubbala S."/>
            <person name="Hale W."/>
            <person name="Han Y."/>
            <person name="Hemphill L."/>
            <person name="Highlander S.K."/>
            <person name="Hirani K."/>
            <person name="Hogues M."/>
            <person name="Jackson L."/>
            <person name="Jakkamsetti A."/>
            <person name="Javaid M."/>
            <person name="Jiang H."/>
            <person name="Korchina V."/>
            <person name="Kovar C."/>
            <person name="Lara F."/>
            <person name="Lee S."/>
            <person name="Mata R."/>
            <person name="Mathew T."/>
            <person name="Moen C."/>
            <person name="Morales K."/>
            <person name="Munidasa M."/>
            <person name="Nazareth L."/>
            <person name="Ngo R."/>
            <person name="Nguyen L."/>
            <person name="Okwuonu G."/>
            <person name="Ongeri F."/>
            <person name="Patil S."/>
            <person name="Petrosino J."/>
            <person name="Pham C."/>
            <person name="Pham P."/>
            <person name="Pu L.-L."/>
            <person name="Puazo M."/>
            <person name="Raj R."/>
            <person name="Reid J."/>
            <person name="Rouhana J."/>
            <person name="Saada N."/>
            <person name="Shang Y."/>
            <person name="Simmons D."/>
            <person name="Thornton R."/>
            <person name="Warren J."/>
            <person name="Weissenberger G."/>
            <person name="Zhang J."/>
            <person name="Zhang L."/>
            <person name="Zhou C."/>
            <person name="Zhu D."/>
            <person name="Muzny D."/>
            <person name="Worley K."/>
            <person name="Gibbs R."/>
        </authorList>
    </citation>
    <scope>NUCLEOTIDE SEQUENCE [LARGE SCALE GENOMIC DNA]</scope>
    <source>
        <strain evidence="7 8">ATCC 43531</strain>
    </source>
</reference>
<feature type="signal peptide" evidence="6">
    <location>
        <begin position="1"/>
        <end position="22"/>
    </location>
</feature>
<name>C4V4I4_9FIRM</name>
<evidence type="ECO:0000256" key="5">
    <source>
        <dbReference type="ARBA" id="ARBA00023136"/>
    </source>
</evidence>
<evidence type="ECO:0000256" key="6">
    <source>
        <dbReference type="SAM" id="SignalP"/>
    </source>
</evidence>
<keyword evidence="2" id="KW-0997">Cell inner membrane</keyword>
<dbReference type="GO" id="GO:0005886">
    <property type="term" value="C:plasma membrane"/>
    <property type="evidence" value="ECO:0007669"/>
    <property type="project" value="InterPro"/>
</dbReference>
<dbReference type="InterPro" id="IPR026265">
    <property type="entry name" value="LptC"/>
</dbReference>
<dbReference type="Proteomes" id="UP000005309">
    <property type="component" value="Unassembled WGS sequence"/>
</dbReference>
<comment type="caution">
    <text evidence="7">The sequence shown here is derived from an EMBL/GenBank/DDBJ whole genome shotgun (WGS) entry which is preliminary data.</text>
</comment>
<dbReference type="OrthoDB" id="1629081at2"/>
<keyword evidence="3" id="KW-0812">Transmembrane</keyword>
<dbReference type="RefSeq" id="WP_006690162.1">
    <property type="nucleotide sequence ID" value="NZ_GG694006.1"/>
</dbReference>
<dbReference type="InterPro" id="IPR010664">
    <property type="entry name" value="LipoPS_assembly_LptC-rel"/>
</dbReference>
<dbReference type="GO" id="GO:0015221">
    <property type="term" value="F:lipopolysaccharide transmembrane transporter activity"/>
    <property type="evidence" value="ECO:0007669"/>
    <property type="project" value="InterPro"/>
</dbReference>
<evidence type="ECO:0000313" key="8">
    <source>
        <dbReference type="Proteomes" id="UP000005309"/>
    </source>
</evidence>
<sequence length="182" mass="19612">MIRKKIAGGIAAAILLALIIWAAATVPEPPASDDAQSGGRVMSYEDNTLREERDGRLVWTLTAQKMSVDIDTQNTTMQGIEGIFYGEDGRTLSLKADEGHMDSSTHDVILTGGISAETSDGIILRSNAIQWTAADRVLSADGDAVLTRDNLYARGDRIASTDEFRQFTIEGNAHIEKGGESK</sequence>
<keyword evidence="1" id="KW-1003">Cell membrane</keyword>
<dbReference type="Gene3D" id="2.60.450.10">
    <property type="entry name" value="Lipopolysaccharide (LPS) transport protein A like domain"/>
    <property type="match status" value="1"/>
</dbReference>
<evidence type="ECO:0000256" key="4">
    <source>
        <dbReference type="ARBA" id="ARBA00022989"/>
    </source>
</evidence>
<dbReference type="GO" id="GO:0017089">
    <property type="term" value="F:glycolipid transfer activity"/>
    <property type="evidence" value="ECO:0007669"/>
    <property type="project" value="TreeGrafter"/>
</dbReference>
<dbReference type="EMBL" id="ACLA01000020">
    <property type="protein sequence ID" value="EEQ48448.1"/>
    <property type="molecule type" value="Genomic_DNA"/>
</dbReference>
<dbReference type="InterPro" id="IPR052363">
    <property type="entry name" value="LPS_export_LptC"/>
</dbReference>
<protein>
    <recommendedName>
        <fullName evidence="9">LPS export ABC transporter periplasmic protein LptC</fullName>
    </recommendedName>
</protein>
<organism evidence="7 8">
    <name type="scientific">Selenomonas flueggei ATCC 43531</name>
    <dbReference type="NCBI Taxonomy" id="638302"/>
    <lineage>
        <taxon>Bacteria</taxon>
        <taxon>Bacillati</taxon>
        <taxon>Bacillota</taxon>
        <taxon>Negativicutes</taxon>
        <taxon>Selenomonadales</taxon>
        <taxon>Selenomonadaceae</taxon>
        <taxon>Selenomonas</taxon>
    </lineage>
</organism>
<dbReference type="PANTHER" id="PTHR37481">
    <property type="entry name" value="LIPOPOLYSACCHARIDE EXPORT SYSTEM PROTEIN LPTC"/>
    <property type="match status" value="1"/>
</dbReference>